<dbReference type="InterPro" id="IPR011006">
    <property type="entry name" value="CheY-like_superfamily"/>
</dbReference>
<dbReference type="SMART" id="SM00448">
    <property type="entry name" value="REC"/>
    <property type="match status" value="1"/>
</dbReference>
<keyword evidence="6" id="KW-1185">Reference proteome</keyword>
<feature type="region of interest" description="Disordered" evidence="3">
    <location>
        <begin position="1"/>
        <end position="26"/>
    </location>
</feature>
<evidence type="ECO:0000313" key="6">
    <source>
        <dbReference type="Proteomes" id="UP000737171"/>
    </source>
</evidence>
<evidence type="ECO:0000256" key="3">
    <source>
        <dbReference type="SAM" id="MobiDB-lite"/>
    </source>
</evidence>
<dbReference type="InterPro" id="IPR058245">
    <property type="entry name" value="NreC/VraR/RcsB-like_REC"/>
</dbReference>
<name>A0ABX2EQJ8_9BURK</name>
<sequence length="161" mass="17254">MRDPGQNPTAAPRLRPAVREPDPRLSEASEAGAVRRLRCFIVEDSAVIRQNLVAMLEDLLPIDVVGHAEDQAQALGWLESADGFCDLLLIDIFLKVGSGLPVLAAAQASGRAGKLVVLSNYATPDIRRRCAALGADRVFDKSSELEELIAYCADIGAGERS</sequence>
<dbReference type="Pfam" id="PF00072">
    <property type="entry name" value="Response_reg"/>
    <property type="match status" value="1"/>
</dbReference>
<dbReference type="Proteomes" id="UP000737171">
    <property type="component" value="Unassembled WGS sequence"/>
</dbReference>
<evidence type="ECO:0000256" key="2">
    <source>
        <dbReference type="PROSITE-ProRule" id="PRU00169"/>
    </source>
</evidence>
<dbReference type="CDD" id="cd17535">
    <property type="entry name" value="REC_NarL-like"/>
    <property type="match status" value="1"/>
</dbReference>
<feature type="domain" description="Response regulatory" evidence="4">
    <location>
        <begin position="38"/>
        <end position="156"/>
    </location>
</feature>
<evidence type="ECO:0000259" key="4">
    <source>
        <dbReference type="PROSITE" id="PS50110"/>
    </source>
</evidence>
<dbReference type="SUPFAM" id="SSF52172">
    <property type="entry name" value="CheY-like"/>
    <property type="match status" value="1"/>
</dbReference>
<dbReference type="PROSITE" id="PS50110">
    <property type="entry name" value="RESPONSE_REGULATORY"/>
    <property type="match status" value="1"/>
</dbReference>
<dbReference type="InterPro" id="IPR050595">
    <property type="entry name" value="Bact_response_regulator"/>
</dbReference>
<evidence type="ECO:0000256" key="1">
    <source>
        <dbReference type="ARBA" id="ARBA00022553"/>
    </source>
</evidence>
<dbReference type="InterPro" id="IPR001789">
    <property type="entry name" value="Sig_transdc_resp-reg_receiver"/>
</dbReference>
<dbReference type="Gene3D" id="3.40.50.2300">
    <property type="match status" value="1"/>
</dbReference>
<feature type="compositionally biased region" description="Basic and acidic residues" evidence="3">
    <location>
        <begin position="17"/>
        <end position="26"/>
    </location>
</feature>
<feature type="modified residue" description="4-aspartylphosphate" evidence="2">
    <location>
        <position position="91"/>
    </location>
</feature>
<gene>
    <name evidence="5" type="ORF">HLB44_28095</name>
</gene>
<dbReference type="PANTHER" id="PTHR44591:SF3">
    <property type="entry name" value="RESPONSE REGULATORY DOMAIN-CONTAINING PROTEIN"/>
    <property type="match status" value="1"/>
</dbReference>
<organism evidence="5 6">
    <name type="scientific">Pseudaquabacterium terrae</name>
    <dbReference type="NCBI Taxonomy" id="2732868"/>
    <lineage>
        <taxon>Bacteria</taxon>
        <taxon>Pseudomonadati</taxon>
        <taxon>Pseudomonadota</taxon>
        <taxon>Betaproteobacteria</taxon>
        <taxon>Burkholderiales</taxon>
        <taxon>Sphaerotilaceae</taxon>
        <taxon>Pseudaquabacterium</taxon>
    </lineage>
</organism>
<proteinExistence type="predicted"/>
<accession>A0ABX2EQJ8</accession>
<evidence type="ECO:0000313" key="5">
    <source>
        <dbReference type="EMBL" id="NRF70873.1"/>
    </source>
</evidence>
<keyword evidence="1 2" id="KW-0597">Phosphoprotein</keyword>
<dbReference type="PANTHER" id="PTHR44591">
    <property type="entry name" value="STRESS RESPONSE REGULATOR PROTEIN 1"/>
    <property type="match status" value="1"/>
</dbReference>
<protein>
    <submittedName>
        <fullName evidence="5">Response regulator transcription factor</fullName>
    </submittedName>
</protein>
<dbReference type="EMBL" id="JABRWJ010000009">
    <property type="protein sequence ID" value="NRF70873.1"/>
    <property type="molecule type" value="Genomic_DNA"/>
</dbReference>
<comment type="caution">
    <text evidence="5">The sequence shown here is derived from an EMBL/GenBank/DDBJ whole genome shotgun (WGS) entry which is preliminary data.</text>
</comment>
<reference evidence="5 6" key="1">
    <citation type="submission" date="2020-05" db="EMBL/GenBank/DDBJ databases">
        <title>Aquincola sp. isolate from soil.</title>
        <authorList>
            <person name="Han J."/>
            <person name="Kim D.-U."/>
        </authorList>
    </citation>
    <scope>NUCLEOTIDE SEQUENCE [LARGE SCALE GENOMIC DNA]</scope>
    <source>
        <strain evidence="5 6">S2</strain>
    </source>
</reference>